<proteinExistence type="predicted"/>
<name>A0A931F6C0_9ACTN</name>
<dbReference type="GO" id="GO:0004671">
    <property type="term" value="F:protein C-terminal S-isoprenylcysteine carboxyl O-methyltransferase activity"/>
    <property type="evidence" value="ECO:0007669"/>
    <property type="project" value="InterPro"/>
</dbReference>
<gene>
    <name evidence="6" type="ORF">ITP53_46870</name>
</gene>
<keyword evidence="2 5" id="KW-0812">Transmembrane</keyword>
<keyword evidence="4 5" id="KW-0472">Membrane</keyword>
<accession>A0A931F6C0</accession>
<feature type="transmembrane region" description="Helical" evidence="5">
    <location>
        <begin position="43"/>
        <end position="65"/>
    </location>
</feature>
<keyword evidence="6" id="KW-0489">Methyltransferase</keyword>
<keyword evidence="3 5" id="KW-1133">Transmembrane helix</keyword>
<evidence type="ECO:0000313" key="7">
    <source>
        <dbReference type="Proteomes" id="UP000605361"/>
    </source>
</evidence>
<evidence type="ECO:0000256" key="3">
    <source>
        <dbReference type="ARBA" id="ARBA00022989"/>
    </source>
</evidence>
<dbReference type="GO" id="GO:0016020">
    <property type="term" value="C:membrane"/>
    <property type="evidence" value="ECO:0007669"/>
    <property type="project" value="UniProtKB-SubCell"/>
</dbReference>
<dbReference type="Gene3D" id="1.20.120.1630">
    <property type="match status" value="1"/>
</dbReference>
<dbReference type="AlphaFoldDB" id="A0A931F6C0"/>
<keyword evidence="6" id="KW-0808">Transferase</keyword>
<sequence length="171" mass="18642">MVSAYAVLIGLVVVERLAELVVARRNLAWARSKGGIEYGRRHYPWIVAAHVALLAAAPAEVWLLGRPFLPALGWPMLAVVVLSQGLRWWCIGTLGRRWNTRVVVVPGMPLVATGPYRWLRHPNYVAVVAEGLALPLVHTAWITALAFTAANAILLTVRVRVENAALACCGP</sequence>
<dbReference type="InterPro" id="IPR007269">
    <property type="entry name" value="ICMT_MeTrfase"/>
</dbReference>
<evidence type="ECO:0000256" key="5">
    <source>
        <dbReference type="SAM" id="Phobius"/>
    </source>
</evidence>
<dbReference type="EMBL" id="JADOGI010000253">
    <property type="protein sequence ID" value="MBF8193073.1"/>
    <property type="molecule type" value="Genomic_DNA"/>
</dbReference>
<dbReference type="GO" id="GO:0032259">
    <property type="term" value="P:methylation"/>
    <property type="evidence" value="ECO:0007669"/>
    <property type="project" value="UniProtKB-KW"/>
</dbReference>
<dbReference type="Pfam" id="PF04140">
    <property type="entry name" value="ICMT"/>
    <property type="match status" value="1"/>
</dbReference>
<comment type="subcellular location">
    <subcellularLocation>
        <location evidence="1">Membrane</location>
        <topology evidence="1">Multi-pass membrane protein</topology>
    </subcellularLocation>
</comment>
<feature type="transmembrane region" description="Helical" evidence="5">
    <location>
        <begin position="6"/>
        <end position="23"/>
    </location>
</feature>
<feature type="transmembrane region" description="Helical" evidence="5">
    <location>
        <begin position="71"/>
        <end position="90"/>
    </location>
</feature>
<protein>
    <submittedName>
        <fullName evidence="6">Isoprenylcysteine carboxyl methyltransferase family protein</fullName>
    </submittedName>
</protein>
<evidence type="ECO:0000256" key="2">
    <source>
        <dbReference type="ARBA" id="ARBA00022692"/>
    </source>
</evidence>
<evidence type="ECO:0000256" key="4">
    <source>
        <dbReference type="ARBA" id="ARBA00023136"/>
    </source>
</evidence>
<evidence type="ECO:0000313" key="6">
    <source>
        <dbReference type="EMBL" id="MBF8193073.1"/>
    </source>
</evidence>
<feature type="transmembrane region" description="Helical" evidence="5">
    <location>
        <begin position="102"/>
        <end position="119"/>
    </location>
</feature>
<dbReference type="Proteomes" id="UP000605361">
    <property type="component" value="Unassembled WGS sequence"/>
</dbReference>
<feature type="transmembrane region" description="Helical" evidence="5">
    <location>
        <begin position="139"/>
        <end position="157"/>
    </location>
</feature>
<reference evidence="6" key="1">
    <citation type="submission" date="2020-11" db="EMBL/GenBank/DDBJ databases">
        <title>Whole-genome analyses of Nonomuraea sp. K274.</title>
        <authorList>
            <person name="Veyisoglu A."/>
        </authorList>
    </citation>
    <scope>NUCLEOTIDE SEQUENCE</scope>
    <source>
        <strain evidence="6">K274</strain>
    </source>
</reference>
<comment type="caution">
    <text evidence="6">The sequence shown here is derived from an EMBL/GenBank/DDBJ whole genome shotgun (WGS) entry which is preliminary data.</text>
</comment>
<organism evidence="6 7">
    <name type="scientific">Nonomuraea cypriaca</name>
    <dbReference type="NCBI Taxonomy" id="1187855"/>
    <lineage>
        <taxon>Bacteria</taxon>
        <taxon>Bacillati</taxon>
        <taxon>Actinomycetota</taxon>
        <taxon>Actinomycetes</taxon>
        <taxon>Streptosporangiales</taxon>
        <taxon>Streptosporangiaceae</taxon>
        <taxon>Nonomuraea</taxon>
    </lineage>
</organism>
<keyword evidence="7" id="KW-1185">Reference proteome</keyword>
<evidence type="ECO:0000256" key="1">
    <source>
        <dbReference type="ARBA" id="ARBA00004141"/>
    </source>
</evidence>